<accession>A0A9Q1HES0</accession>
<dbReference type="PANTHER" id="PTHR24020:SF20">
    <property type="entry name" value="PH DOMAIN-CONTAINING PROTEIN"/>
    <property type="match status" value="1"/>
</dbReference>
<comment type="caution">
    <text evidence="1">Lacks conserved residue(s) required for the propagation of feature annotation.</text>
</comment>
<dbReference type="AlphaFoldDB" id="A0A9Q1HES0"/>
<keyword evidence="1" id="KW-1015">Disulfide bond</keyword>
<dbReference type="InterPro" id="IPR000742">
    <property type="entry name" value="EGF"/>
</dbReference>
<reference evidence="4" key="1">
    <citation type="submission" date="2021-10" db="EMBL/GenBank/DDBJ databases">
        <title>Tropical sea cucumber genome reveals ecological adaptation and Cuvierian tubules defense mechanism.</title>
        <authorList>
            <person name="Chen T."/>
        </authorList>
    </citation>
    <scope>NUCLEOTIDE SEQUENCE</scope>
    <source>
        <strain evidence="4">Nanhai2018</strain>
        <tissue evidence="4">Muscle</tissue>
    </source>
</reference>
<dbReference type="Proteomes" id="UP001152320">
    <property type="component" value="Chromosome 5"/>
</dbReference>
<dbReference type="InterPro" id="IPR050525">
    <property type="entry name" value="ECM_Assembly_Org"/>
</dbReference>
<dbReference type="SMART" id="SM00181">
    <property type="entry name" value="EGF"/>
    <property type="match status" value="2"/>
</dbReference>
<dbReference type="SUPFAM" id="SSF53300">
    <property type="entry name" value="vWA-like"/>
    <property type="match status" value="1"/>
</dbReference>
<feature type="domain" description="VWFA" evidence="3">
    <location>
        <begin position="167"/>
        <end position="348"/>
    </location>
</feature>
<dbReference type="InterPro" id="IPR002035">
    <property type="entry name" value="VWF_A"/>
</dbReference>
<evidence type="ECO:0000259" key="2">
    <source>
        <dbReference type="PROSITE" id="PS50026"/>
    </source>
</evidence>
<feature type="disulfide bond" evidence="1">
    <location>
        <begin position="126"/>
        <end position="135"/>
    </location>
</feature>
<dbReference type="PROSITE" id="PS50234">
    <property type="entry name" value="VWFA"/>
    <property type="match status" value="1"/>
</dbReference>
<dbReference type="Pfam" id="PF00092">
    <property type="entry name" value="VWA"/>
    <property type="match status" value="1"/>
</dbReference>
<feature type="disulfide bond" evidence="1">
    <location>
        <begin position="44"/>
        <end position="53"/>
    </location>
</feature>
<comment type="caution">
    <text evidence="4">The sequence shown here is derived from an EMBL/GenBank/DDBJ whole genome shotgun (WGS) entry which is preliminary data.</text>
</comment>
<dbReference type="InterPro" id="IPR036465">
    <property type="entry name" value="vWFA_dom_sf"/>
</dbReference>
<evidence type="ECO:0000313" key="5">
    <source>
        <dbReference type="Proteomes" id="UP001152320"/>
    </source>
</evidence>
<sequence length="359" mass="40172">MELLCYLEHRLPRTCSLLRFADCLLDCVNGGTLIETDRECRCECARGWQGDQCDTICLDDEVCEEASGHRYSMEQCLTEDYVFNKCPVLCQRCAKFGPGAPGFECSLECLHGGVLVNNGTNCFCKCPEEWSGIKCEVHAELPRTEDEMRREKGMADGGYQMTGPGIELVFLLDTSASVGGVMFKKQKQILLGFIDSLDFDAEGGIRALFLAFDSNTRLGRNLYDIHSREDARKSLESIQYEGGQSKLTSALRTARQLVFAHARENAKKIFYIFSDGLYTGDRPVKFSQAMRATGVEVGHYRNQIFALVMEQEGYNAAVLTEMTGDLDHIITVNSFNDIPLPYGHNDNITFSPSMSPRNK</sequence>
<dbReference type="OrthoDB" id="687730at2759"/>
<organism evidence="4 5">
    <name type="scientific">Holothuria leucospilota</name>
    <name type="common">Black long sea cucumber</name>
    <name type="synonym">Mertensiothuria leucospilota</name>
    <dbReference type="NCBI Taxonomy" id="206669"/>
    <lineage>
        <taxon>Eukaryota</taxon>
        <taxon>Metazoa</taxon>
        <taxon>Echinodermata</taxon>
        <taxon>Eleutherozoa</taxon>
        <taxon>Echinozoa</taxon>
        <taxon>Holothuroidea</taxon>
        <taxon>Aspidochirotacea</taxon>
        <taxon>Aspidochirotida</taxon>
        <taxon>Holothuriidae</taxon>
        <taxon>Holothuria</taxon>
    </lineage>
</organism>
<dbReference type="SMART" id="SM00327">
    <property type="entry name" value="VWA"/>
    <property type="match status" value="1"/>
</dbReference>
<keyword evidence="5" id="KW-1185">Reference proteome</keyword>
<feature type="domain" description="EGF-like" evidence="2">
    <location>
        <begin position="19"/>
        <end position="54"/>
    </location>
</feature>
<evidence type="ECO:0000256" key="1">
    <source>
        <dbReference type="PROSITE-ProRule" id="PRU00076"/>
    </source>
</evidence>
<name>A0A9Q1HES0_HOLLE</name>
<dbReference type="EMBL" id="JAIZAY010000005">
    <property type="protein sequence ID" value="KAJ8042448.1"/>
    <property type="molecule type" value="Genomic_DNA"/>
</dbReference>
<dbReference type="PROSITE" id="PS00022">
    <property type="entry name" value="EGF_1"/>
    <property type="match status" value="2"/>
</dbReference>
<dbReference type="PANTHER" id="PTHR24020">
    <property type="entry name" value="COLLAGEN ALPHA"/>
    <property type="match status" value="1"/>
</dbReference>
<keyword evidence="1" id="KW-0245">EGF-like domain</keyword>
<dbReference type="CDD" id="cd01450">
    <property type="entry name" value="vWFA_subfamily_ECM"/>
    <property type="match status" value="1"/>
</dbReference>
<gene>
    <name evidence="4" type="ORF">HOLleu_13509</name>
</gene>
<dbReference type="PROSITE" id="PS50026">
    <property type="entry name" value="EGF_3"/>
    <property type="match status" value="2"/>
</dbReference>
<dbReference type="Gene3D" id="3.40.50.410">
    <property type="entry name" value="von Willebrand factor, type A domain"/>
    <property type="match status" value="1"/>
</dbReference>
<protein>
    <submittedName>
        <fullName evidence="4">Sushi, von Willebrand factor type A, EGF and pentraxin domain-containing protein 1</fullName>
    </submittedName>
</protein>
<feature type="domain" description="EGF-like" evidence="2">
    <location>
        <begin position="101"/>
        <end position="136"/>
    </location>
</feature>
<evidence type="ECO:0000259" key="3">
    <source>
        <dbReference type="PROSITE" id="PS50234"/>
    </source>
</evidence>
<evidence type="ECO:0000313" key="4">
    <source>
        <dbReference type="EMBL" id="KAJ8042448.1"/>
    </source>
</evidence>
<proteinExistence type="predicted"/>